<accession>D9SQ98</accession>
<evidence type="ECO:0000259" key="3">
    <source>
        <dbReference type="PROSITE" id="PS51186"/>
    </source>
</evidence>
<dbReference type="Pfam" id="PF13420">
    <property type="entry name" value="Acetyltransf_4"/>
    <property type="match status" value="1"/>
</dbReference>
<dbReference type="SUPFAM" id="SSF55729">
    <property type="entry name" value="Acyl-CoA N-acyltransferases (Nat)"/>
    <property type="match status" value="1"/>
</dbReference>
<dbReference type="NCBIfam" id="NF040503">
    <property type="entry name" value="resist_ArsN1a"/>
    <property type="match status" value="1"/>
</dbReference>
<evidence type="ECO:0000313" key="4">
    <source>
        <dbReference type="EMBL" id="ADL50165.1"/>
    </source>
</evidence>
<dbReference type="KEGG" id="ccb:Clocel_0385"/>
<sequence>MVIVREARIEDIPYVTAIYNQGIEERTATLESRLRNVKEMEKWLITRSDKHKVLVAEEFETIVGWASINEFSPRECFNANAGMSIYIEKESRGKGVGKTLLIELIETAKSFGFRKLILNTFKKNNASNALYKSMGFKEVGIYEKHGFLDGEYIDIRIMEKLL</sequence>
<dbReference type="Proteomes" id="UP000002730">
    <property type="component" value="Chromosome"/>
</dbReference>
<dbReference type="RefSeq" id="WP_010075069.1">
    <property type="nucleotide sequence ID" value="NC_014393.1"/>
</dbReference>
<evidence type="ECO:0000256" key="2">
    <source>
        <dbReference type="ARBA" id="ARBA00023315"/>
    </source>
</evidence>
<keyword evidence="2" id="KW-0012">Acyltransferase</keyword>
<dbReference type="CDD" id="cd04301">
    <property type="entry name" value="NAT_SF"/>
    <property type="match status" value="1"/>
</dbReference>
<dbReference type="InterPro" id="IPR000182">
    <property type="entry name" value="GNAT_dom"/>
</dbReference>
<evidence type="ECO:0000256" key="1">
    <source>
        <dbReference type="ARBA" id="ARBA00022679"/>
    </source>
</evidence>
<dbReference type="EMBL" id="CP002160">
    <property type="protein sequence ID" value="ADL50165.1"/>
    <property type="molecule type" value="Genomic_DNA"/>
</dbReference>
<dbReference type="PANTHER" id="PTHR43072">
    <property type="entry name" value="N-ACETYLTRANSFERASE"/>
    <property type="match status" value="1"/>
</dbReference>
<dbReference type="InterPro" id="IPR016181">
    <property type="entry name" value="Acyl_CoA_acyltransferase"/>
</dbReference>
<protein>
    <submittedName>
        <fullName evidence="4">GCN5-related N-acetyltransferase</fullName>
    </submittedName>
</protein>
<feature type="domain" description="N-acetyltransferase" evidence="3">
    <location>
        <begin position="2"/>
        <end position="159"/>
    </location>
</feature>
<dbReference type="OrthoDB" id="9798006at2"/>
<dbReference type="PROSITE" id="PS51186">
    <property type="entry name" value="GNAT"/>
    <property type="match status" value="1"/>
</dbReference>
<organism evidence="4 5">
    <name type="scientific">Clostridium cellulovorans (strain ATCC 35296 / DSM 3052 / OCM 3 / 743B)</name>
    <dbReference type="NCBI Taxonomy" id="573061"/>
    <lineage>
        <taxon>Bacteria</taxon>
        <taxon>Bacillati</taxon>
        <taxon>Bacillota</taxon>
        <taxon>Clostridia</taxon>
        <taxon>Eubacteriales</taxon>
        <taxon>Clostridiaceae</taxon>
        <taxon>Clostridium</taxon>
    </lineage>
</organism>
<name>D9SQ98_CLOC7</name>
<reference evidence="4 5" key="1">
    <citation type="submission" date="2010-08" db="EMBL/GenBank/DDBJ databases">
        <title>Complete sequence of Clostridium cellulovorans 743B.</title>
        <authorList>
            <consortium name="US DOE Joint Genome Institute"/>
            <person name="Lucas S."/>
            <person name="Copeland A."/>
            <person name="Lapidus A."/>
            <person name="Cheng J.-F."/>
            <person name="Bruce D."/>
            <person name="Goodwin L."/>
            <person name="Pitluck S."/>
            <person name="Chertkov O."/>
            <person name="Detter J.C."/>
            <person name="Han C."/>
            <person name="Tapia R."/>
            <person name="Land M."/>
            <person name="Hauser L."/>
            <person name="Chang Y.-J."/>
            <person name="Jeffries C."/>
            <person name="Kyrpides N."/>
            <person name="Ivanova N."/>
            <person name="Mikhailova N."/>
            <person name="Hemme C.L."/>
            <person name="Woyke T."/>
        </authorList>
    </citation>
    <scope>NUCLEOTIDE SEQUENCE [LARGE SCALE GENOMIC DNA]</scope>
    <source>
        <strain evidence="5">ATCC 35296 / DSM 3052 / OCM 3 / 743B</strain>
    </source>
</reference>
<dbReference type="PANTHER" id="PTHR43072:SF23">
    <property type="entry name" value="UPF0039 PROTEIN C11D3.02C"/>
    <property type="match status" value="1"/>
</dbReference>
<keyword evidence="5" id="KW-1185">Reference proteome</keyword>
<evidence type="ECO:0000313" key="5">
    <source>
        <dbReference type="Proteomes" id="UP000002730"/>
    </source>
</evidence>
<dbReference type="GO" id="GO:0016747">
    <property type="term" value="F:acyltransferase activity, transferring groups other than amino-acyl groups"/>
    <property type="evidence" value="ECO:0007669"/>
    <property type="project" value="InterPro"/>
</dbReference>
<keyword evidence="1 4" id="KW-0808">Transferase</keyword>
<gene>
    <name evidence="4" type="ordered locus">Clocel_0385</name>
</gene>
<dbReference type="Gene3D" id="3.40.630.30">
    <property type="match status" value="1"/>
</dbReference>
<dbReference type="STRING" id="573061.Clocel_0385"/>
<proteinExistence type="predicted"/>
<dbReference type="HOGENOM" id="CLU_013985_4_5_9"/>
<dbReference type="eggNOG" id="COG1247">
    <property type="taxonomic scope" value="Bacteria"/>
</dbReference>
<dbReference type="AlphaFoldDB" id="D9SQ98"/>